<dbReference type="CDD" id="cd00093">
    <property type="entry name" value="HTH_XRE"/>
    <property type="match status" value="1"/>
</dbReference>
<protein>
    <recommendedName>
        <fullName evidence="3">Helix-turn-helix</fullName>
    </recommendedName>
</protein>
<dbReference type="GO" id="GO:0003677">
    <property type="term" value="F:DNA binding"/>
    <property type="evidence" value="ECO:0007669"/>
    <property type="project" value="InterPro"/>
</dbReference>
<dbReference type="InterPro" id="IPR001387">
    <property type="entry name" value="Cro/C1-type_HTH"/>
</dbReference>
<dbReference type="EMBL" id="FMYQ01000007">
    <property type="protein sequence ID" value="SDC49115.1"/>
    <property type="molecule type" value="Genomic_DNA"/>
</dbReference>
<sequence>MTKQLPPVTDPSFRSALKAARENMRFSYRELARRAGIHAVMPSRYENADSADATLPSFATWEKLNAALFPTDAEAAESMTSPDEVRLKDASVEEIVAELKRRGAESVAINW</sequence>
<keyword evidence="2" id="KW-1185">Reference proteome</keyword>
<evidence type="ECO:0008006" key="3">
    <source>
        <dbReference type="Google" id="ProtNLM"/>
    </source>
</evidence>
<reference evidence="2" key="1">
    <citation type="submission" date="2016-09" db="EMBL/GenBank/DDBJ databases">
        <authorList>
            <person name="Varghese N."/>
            <person name="Submissions S."/>
        </authorList>
    </citation>
    <scope>NUCLEOTIDE SEQUENCE [LARGE SCALE GENOMIC DNA]</scope>
    <source>
        <strain evidence="2">TNe-862</strain>
    </source>
</reference>
<dbReference type="AlphaFoldDB" id="A0A1G6M2A6"/>
<evidence type="ECO:0000313" key="2">
    <source>
        <dbReference type="Proteomes" id="UP000198908"/>
    </source>
</evidence>
<dbReference type="STRING" id="416944.SAMN05421548_10797"/>
<dbReference type="OrthoDB" id="6903082at2"/>
<dbReference type="Proteomes" id="UP000198908">
    <property type="component" value="Unassembled WGS sequence"/>
</dbReference>
<gene>
    <name evidence="1" type="ORF">SAMN05421548_10797</name>
</gene>
<name>A0A1G6M2A6_9BURK</name>
<dbReference type="Gene3D" id="1.10.260.40">
    <property type="entry name" value="lambda repressor-like DNA-binding domains"/>
    <property type="match status" value="1"/>
</dbReference>
<dbReference type="RefSeq" id="WP_091996618.1">
    <property type="nucleotide sequence ID" value="NZ_FMYQ01000007.1"/>
</dbReference>
<dbReference type="SUPFAM" id="SSF47413">
    <property type="entry name" value="lambda repressor-like DNA-binding domains"/>
    <property type="match status" value="1"/>
</dbReference>
<accession>A0A1G6M2A6</accession>
<dbReference type="InterPro" id="IPR010982">
    <property type="entry name" value="Lambda_DNA-bd_dom_sf"/>
</dbReference>
<evidence type="ECO:0000313" key="1">
    <source>
        <dbReference type="EMBL" id="SDC49115.1"/>
    </source>
</evidence>
<proteinExistence type="predicted"/>
<organism evidence="1 2">
    <name type="scientific">Paraburkholderia lycopersici</name>
    <dbReference type="NCBI Taxonomy" id="416944"/>
    <lineage>
        <taxon>Bacteria</taxon>
        <taxon>Pseudomonadati</taxon>
        <taxon>Pseudomonadota</taxon>
        <taxon>Betaproteobacteria</taxon>
        <taxon>Burkholderiales</taxon>
        <taxon>Burkholderiaceae</taxon>
        <taxon>Paraburkholderia</taxon>
    </lineage>
</organism>